<evidence type="ECO:0000313" key="2">
    <source>
        <dbReference type="Proteomes" id="UP000619838"/>
    </source>
</evidence>
<sequence length="124" mass="12660">MAGYTGTTMNKAYTIAEIVLCVQILASLATIDLSAAPAAGSTSVSVVTGSFFWLDYPETAASAYAVPVTATAGFPVSSTTLHPTPFSTTCTYNSSEKCHSRISVVPEAPLPAAPAVIQVSAVSL</sequence>
<reference evidence="1 2" key="1">
    <citation type="journal article" date="2020" name="Microorganisms">
        <title>Simultaneous Genome Sequencing of Prosthecochloris ethylica and Desulfuromonas acetoxidans within a Syntrophic Mixture Reveals Unique Pili and Protein Interactions.</title>
        <authorList>
            <person name="Kyndt J.A."/>
            <person name="Van Beeumen J.J."/>
            <person name="Meyer T.E."/>
        </authorList>
    </citation>
    <scope>NUCLEOTIDE SEQUENCE [LARGE SCALE GENOMIC DNA]</scope>
    <source>
        <strain evidence="1 2">N3</strain>
    </source>
</reference>
<comment type="caution">
    <text evidence="1">The sequence shown here is derived from an EMBL/GenBank/DDBJ whole genome shotgun (WGS) entry which is preliminary data.</text>
</comment>
<name>A0ABR9XUK9_9CHLB</name>
<proteinExistence type="predicted"/>
<dbReference type="EMBL" id="JADGII010000033">
    <property type="protein sequence ID" value="MBF0637640.1"/>
    <property type="molecule type" value="Genomic_DNA"/>
</dbReference>
<dbReference type="RefSeq" id="WP_114608782.1">
    <property type="nucleotide sequence ID" value="NZ_JABVZQ010000010.1"/>
</dbReference>
<dbReference type="Proteomes" id="UP000619838">
    <property type="component" value="Unassembled WGS sequence"/>
</dbReference>
<protein>
    <submittedName>
        <fullName evidence="1">Uncharacterized protein</fullName>
    </submittedName>
</protein>
<organism evidence="1 2">
    <name type="scientific">Prosthecochloris ethylica</name>
    <dbReference type="NCBI Taxonomy" id="2743976"/>
    <lineage>
        <taxon>Bacteria</taxon>
        <taxon>Pseudomonadati</taxon>
        <taxon>Chlorobiota</taxon>
        <taxon>Chlorobiia</taxon>
        <taxon>Chlorobiales</taxon>
        <taxon>Chlorobiaceae</taxon>
        <taxon>Prosthecochloris</taxon>
    </lineage>
</organism>
<keyword evidence="2" id="KW-1185">Reference proteome</keyword>
<accession>A0ABR9XUK9</accession>
<gene>
    <name evidence="1" type="ORF">INT08_10710</name>
</gene>
<evidence type="ECO:0000313" key="1">
    <source>
        <dbReference type="EMBL" id="MBF0637640.1"/>
    </source>
</evidence>